<organism evidence="3 4">
    <name type="scientific">Solitalea canadensis (strain ATCC 29591 / DSM 3403 / JCM 21819 / LMG 8368 / NBRC 15130 / NCIMB 12057 / USAM 9D)</name>
    <name type="common">Flexibacter canadensis</name>
    <dbReference type="NCBI Taxonomy" id="929556"/>
    <lineage>
        <taxon>Bacteria</taxon>
        <taxon>Pseudomonadati</taxon>
        <taxon>Bacteroidota</taxon>
        <taxon>Sphingobacteriia</taxon>
        <taxon>Sphingobacteriales</taxon>
        <taxon>Sphingobacteriaceae</taxon>
        <taxon>Solitalea</taxon>
    </lineage>
</organism>
<dbReference type="PANTHER" id="PTHR42852">
    <property type="entry name" value="THIOL:DISULFIDE INTERCHANGE PROTEIN DSBE"/>
    <property type="match status" value="1"/>
</dbReference>
<feature type="signal peptide" evidence="1">
    <location>
        <begin position="1"/>
        <end position="19"/>
    </location>
</feature>
<sequence length="160" mass="18603">MKKLSFILLFVAVSTGCFAQQVKPIKFSQLQNRYSSVNDTTYIINFWATWCAPCIKELPNFVQLQEQYRTDKLKVILVSMDFKSKLESSVQPFVKRNKIPLEVLLLDEKDQGAVIDEVDKSWSGALPGTLIINAKNDYRKFYERDFNFDELKDAYLLTKK</sequence>
<keyword evidence="1" id="KW-0732">Signal</keyword>
<dbReference type="STRING" id="929556.Solca_1340"/>
<dbReference type="AlphaFoldDB" id="H8KTG9"/>
<feature type="chain" id="PRO_5003613878" evidence="1">
    <location>
        <begin position="20"/>
        <end position="160"/>
    </location>
</feature>
<dbReference type="eggNOG" id="COG0526">
    <property type="taxonomic scope" value="Bacteria"/>
</dbReference>
<accession>H8KTG9</accession>
<dbReference type="InterPro" id="IPR036249">
    <property type="entry name" value="Thioredoxin-like_sf"/>
</dbReference>
<evidence type="ECO:0000259" key="2">
    <source>
        <dbReference type="PROSITE" id="PS51352"/>
    </source>
</evidence>
<name>H8KTG9_SOLCM</name>
<dbReference type="RefSeq" id="WP_014679654.1">
    <property type="nucleotide sequence ID" value="NC_017770.1"/>
</dbReference>
<dbReference type="InterPro" id="IPR000866">
    <property type="entry name" value="AhpC/TSA"/>
</dbReference>
<keyword evidence="4" id="KW-1185">Reference proteome</keyword>
<dbReference type="PROSITE" id="PS51352">
    <property type="entry name" value="THIOREDOXIN_2"/>
    <property type="match status" value="1"/>
</dbReference>
<dbReference type="PANTHER" id="PTHR42852:SF17">
    <property type="entry name" value="THIOREDOXIN-LIKE PROTEIN HI_1115"/>
    <property type="match status" value="1"/>
</dbReference>
<dbReference type="Pfam" id="PF00578">
    <property type="entry name" value="AhpC-TSA"/>
    <property type="match status" value="1"/>
</dbReference>
<dbReference type="SUPFAM" id="SSF52833">
    <property type="entry name" value="Thioredoxin-like"/>
    <property type="match status" value="1"/>
</dbReference>
<evidence type="ECO:0000313" key="3">
    <source>
        <dbReference type="EMBL" id="AFD06427.1"/>
    </source>
</evidence>
<evidence type="ECO:0000256" key="1">
    <source>
        <dbReference type="SAM" id="SignalP"/>
    </source>
</evidence>
<proteinExistence type="predicted"/>
<dbReference type="GO" id="GO:0016491">
    <property type="term" value="F:oxidoreductase activity"/>
    <property type="evidence" value="ECO:0007669"/>
    <property type="project" value="InterPro"/>
</dbReference>
<keyword evidence="3" id="KW-0413">Isomerase</keyword>
<gene>
    <name evidence="3" type="ordered locus">Solca_1340</name>
</gene>
<protein>
    <submittedName>
        <fullName evidence="3">Thiol-disulfide isomerase-like thioredoxin</fullName>
    </submittedName>
</protein>
<evidence type="ECO:0000313" key="4">
    <source>
        <dbReference type="Proteomes" id="UP000007590"/>
    </source>
</evidence>
<dbReference type="PROSITE" id="PS51257">
    <property type="entry name" value="PROKAR_LIPOPROTEIN"/>
    <property type="match status" value="1"/>
</dbReference>
<dbReference type="EMBL" id="CP003349">
    <property type="protein sequence ID" value="AFD06427.1"/>
    <property type="molecule type" value="Genomic_DNA"/>
</dbReference>
<dbReference type="OrthoDB" id="9815205at2"/>
<dbReference type="InterPro" id="IPR050553">
    <property type="entry name" value="Thioredoxin_ResA/DsbE_sf"/>
</dbReference>
<dbReference type="KEGG" id="scn:Solca_1340"/>
<reference evidence="3" key="1">
    <citation type="submission" date="2012-02" db="EMBL/GenBank/DDBJ databases">
        <title>The complete genome of Solitalea canadensis DSM 3403.</title>
        <authorList>
            <consortium name="US DOE Joint Genome Institute (JGI-PGF)"/>
            <person name="Lucas S."/>
            <person name="Copeland A."/>
            <person name="Lapidus A."/>
            <person name="Glavina del Rio T."/>
            <person name="Dalin E."/>
            <person name="Tice H."/>
            <person name="Bruce D."/>
            <person name="Goodwin L."/>
            <person name="Pitluck S."/>
            <person name="Peters L."/>
            <person name="Ovchinnikova G."/>
            <person name="Lu M."/>
            <person name="Kyrpides N."/>
            <person name="Mavromatis K."/>
            <person name="Ivanova N."/>
            <person name="Brettin T."/>
            <person name="Detter J.C."/>
            <person name="Han C."/>
            <person name="Larimer F."/>
            <person name="Land M."/>
            <person name="Hauser L."/>
            <person name="Markowitz V."/>
            <person name="Cheng J.-F."/>
            <person name="Hugenholtz P."/>
            <person name="Woyke T."/>
            <person name="Wu D."/>
            <person name="Spring S."/>
            <person name="Schroeder M."/>
            <person name="Kopitz M."/>
            <person name="Brambilla E."/>
            <person name="Klenk H.-P."/>
            <person name="Eisen J.A."/>
        </authorList>
    </citation>
    <scope>NUCLEOTIDE SEQUENCE</scope>
    <source>
        <strain evidence="3">DSM 3403</strain>
    </source>
</reference>
<dbReference type="HOGENOM" id="CLU_042529_16_0_10"/>
<dbReference type="GO" id="GO:0016853">
    <property type="term" value="F:isomerase activity"/>
    <property type="evidence" value="ECO:0007669"/>
    <property type="project" value="UniProtKB-KW"/>
</dbReference>
<dbReference type="CDD" id="cd02966">
    <property type="entry name" value="TlpA_like_family"/>
    <property type="match status" value="1"/>
</dbReference>
<dbReference type="InterPro" id="IPR013766">
    <property type="entry name" value="Thioredoxin_domain"/>
</dbReference>
<feature type="domain" description="Thioredoxin" evidence="2">
    <location>
        <begin position="1"/>
        <end position="160"/>
    </location>
</feature>
<dbReference type="GO" id="GO:0016209">
    <property type="term" value="F:antioxidant activity"/>
    <property type="evidence" value="ECO:0007669"/>
    <property type="project" value="InterPro"/>
</dbReference>
<dbReference type="Proteomes" id="UP000007590">
    <property type="component" value="Chromosome"/>
</dbReference>
<dbReference type="Gene3D" id="3.40.30.10">
    <property type="entry name" value="Glutaredoxin"/>
    <property type="match status" value="1"/>
</dbReference>